<dbReference type="EMBL" id="CAJNOK010007809">
    <property type="protein sequence ID" value="CAF1045301.1"/>
    <property type="molecule type" value="Genomic_DNA"/>
</dbReference>
<keyword evidence="4" id="KW-0800">Toxin</keyword>
<dbReference type="EMBL" id="CAJOBA010007821">
    <property type="protein sequence ID" value="CAF3813310.1"/>
    <property type="molecule type" value="Genomic_DNA"/>
</dbReference>
<comment type="similarity">
    <text evidence="2 10">Belongs to the Arg-specific ADP-ribosyltransferase family.</text>
</comment>
<evidence type="ECO:0000256" key="9">
    <source>
        <dbReference type="ARBA" id="ARBA00047597"/>
    </source>
</evidence>
<dbReference type="GO" id="GO:0090729">
    <property type="term" value="F:toxin activity"/>
    <property type="evidence" value="ECO:0007669"/>
    <property type="project" value="UniProtKB-KW"/>
</dbReference>
<evidence type="ECO:0000256" key="8">
    <source>
        <dbReference type="ARBA" id="ARBA00023026"/>
    </source>
</evidence>
<comment type="caution">
    <text evidence="12">The sequence shown here is derived from an EMBL/GenBank/DDBJ whole genome shotgun (WGS) entry which is preliminary data.</text>
</comment>
<evidence type="ECO:0000256" key="4">
    <source>
        <dbReference type="ARBA" id="ARBA00022656"/>
    </source>
</evidence>
<dbReference type="InterPro" id="IPR050999">
    <property type="entry name" value="ADP-ribosyltransferase_ARG"/>
</dbReference>
<dbReference type="PANTHER" id="PTHR10339">
    <property type="entry name" value="ADP-RIBOSYLTRANSFERASE"/>
    <property type="match status" value="1"/>
</dbReference>
<sequence>MKWRNLYLSDSNNDQNVTLIVELAAKGIVQEGRTISKLEEATFLAEELIESARQSKDELYKDILSIYTRESFLYRLVNKVLRSYDLSKLQTLGPFCYLLNEALRNLPEETRYLGIVYRGAQLDPGQIQTYKRMIRTKKNWPQFTSTSKSRQKAEQFGNALFIINLGGRYGGYGRDVSQYSAFPNEEEVLPPCSTNFYVEKVAYDLKNKKHLIYILGGYWSVRLKNIQDPFKT</sequence>
<evidence type="ECO:0000256" key="2">
    <source>
        <dbReference type="ARBA" id="ARBA00009558"/>
    </source>
</evidence>
<dbReference type="Proteomes" id="UP000677228">
    <property type="component" value="Unassembled WGS sequence"/>
</dbReference>
<name>A0A8S2JT68_9BILA</name>
<accession>A0A8S2JT68</accession>
<keyword evidence="8" id="KW-0843">Virulence</keyword>
<evidence type="ECO:0000256" key="1">
    <source>
        <dbReference type="ARBA" id="ARBA00004613"/>
    </source>
</evidence>
<dbReference type="PANTHER" id="PTHR10339:SF25">
    <property type="entry name" value="SECRETED EXOENZYME S"/>
    <property type="match status" value="1"/>
</dbReference>
<evidence type="ECO:0000313" key="13">
    <source>
        <dbReference type="Proteomes" id="UP000682733"/>
    </source>
</evidence>
<keyword evidence="5 10" id="KW-0328">Glycosyltransferase</keyword>
<keyword evidence="3" id="KW-0964">Secreted</keyword>
<keyword evidence="10" id="KW-0520">NAD</keyword>
<organism evidence="12 13">
    <name type="scientific">Didymodactylos carnosus</name>
    <dbReference type="NCBI Taxonomy" id="1234261"/>
    <lineage>
        <taxon>Eukaryota</taxon>
        <taxon>Metazoa</taxon>
        <taxon>Spiralia</taxon>
        <taxon>Gnathifera</taxon>
        <taxon>Rotifera</taxon>
        <taxon>Eurotatoria</taxon>
        <taxon>Bdelloidea</taxon>
        <taxon>Philodinida</taxon>
        <taxon>Philodinidae</taxon>
        <taxon>Didymodactylos</taxon>
    </lineage>
</organism>
<dbReference type="PROSITE" id="PS51996">
    <property type="entry name" value="TR_MART"/>
    <property type="match status" value="1"/>
</dbReference>
<dbReference type="Proteomes" id="UP000682733">
    <property type="component" value="Unassembled WGS sequence"/>
</dbReference>
<gene>
    <name evidence="11" type="ORF">OVA965_LOCUS16692</name>
    <name evidence="12" type="ORF">TMI583_LOCUS16702</name>
</gene>
<comment type="catalytic activity">
    <reaction evidence="9 10">
        <text>L-arginyl-[protein] + NAD(+) = N(omega)-(ADP-D-ribosyl)-L-arginyl-[protein] + nicotinamide + H(+)</text>
        <dbReference type="Rhea" id="RHEA:19149"/>
        <dbReference type="Rhea" id="RHEA-COMP:10532"/>
        <dbReference type="Rhea" id="RHEA-COMP:15087"/>
        <dbReference type="ChEBI" id="CHEBI:15378"/>
        <dbReference type="ChEBI" id="CHEBI:17154"/>
        <dbReference type="ChEBI" id="CHEBI:29965"/>
        <dbReference type="ChEBI" id="CHEBI:57540"/>
        <dbReference type="ChEBI" id="CHEBI:142554"/>
        <dbReference type="EC" id="2.4.2.31"/>
    </reaction>
</comment>
<reference evidence="12" key="1">
    <citation type="submission" date="2021-02" db="EMBL/GenBank/DDBJ databases">
        <authorList>
            <person name="Nowell W R."/>
        </authorList>
    </citation>
    <scope>NUCLEOTIDE SEQUENCE</scope>
</reference>
<dbReference type="GO" id="GO:0003950">
    <property type="term" value="F:NAD+ poly-ADP-ribosyltransferase activity"/>
    <property type="evidence" value="ECO:0007669"/>
    <property type="project" value="TreeGrafter"/>
</dbReference>
<protein>
    <recommendedName>
        <fullName evidence="10">NAD(P)(+)--arginine ADP-ribosyltransferase</fullName>
        <ecNumber evidence="10">2.4.2.31</ecNumber>
    </recommendedName>
    <alternativeName>
        <fullName evidence="10">Mono(ADP-ribosyl)transferase</fullName>
    </alternativeName>
</protein>
<keyword evidence="10" id="KW-0521">NADP</keyword>
<dbReference type="SUPFAM" id="SSF56399">
    <property type="entry name" value="ADP-ribosylation"/>
    <property type="match status" value="1"/>
</dbReference>
<dbReference type="GO" id="GO:0005576">
    <property type="term" value="C:extracellular region"/>
    <property type="evidence" value="ECO:0007669"/>
    <property type="project" value="UniProtKB-SubCell"/>
</dbReference>
<dbReference type="Pfam" id="PF01129">
    <property type="entry name" value="ART"/>
    <property type="match status" value="1"/>
</dbReference>
<dbReference type="Gene3D" id="3.90.176.10">
    <property type="entry name" value="Toxin ADP-ribosyltransferase, Chain A, domain 1"/>
    <property type="match status" value="1"/>
</dbReference>
<evidence type="ECO:0000256" key="3">
    <source>
        <dbReference type="ARBA" id="ARBA00022525"/>
    </source>
</evidence>
<dbReference type="GO" id="GO:0016779">
    <property type="term" value="F:nucleotidyltransferase activity"/>
    <property type="evidence" value="ECO:0007669"/>
    <property type="project" value="UniProtKB-KW"/>
</dbReference>
<dbReference type="InterPro" id="IPR000768">
    <property type="entry name" value="ART"/>
</dbReference>
<dbReference type="AlphaFoldDB" id="A0A8S2JT68"/>
<evidence type="ECO:0000256" key="7">
    <source>
        <dbReference type="ARBA" id="ARBA00022695"/>
    </source>
</evidence>
<evidence type="ECO:0000256" key="6">
    <source>
        <dbReference type="ARBA" id="ARBA00022679"/>
    </source>
</evidence>
<evidence type="ECO:0000313" key="12">
    <source>
        <dbReference type="EMBL" id="CAF3813310.1"/>
    </source>
</evidence>
<keyword evidence="7" id="KW-0548">Nucleotidyltransferase</keyword>
<evidence type="ECO:0000313" key="11">
    <source>
        <dbReference type="EMBL" id="CAF1045301.1"/>
    </source>
</evidence>
<proteinExistence type="inferred from homology"/>
<dbReference type="EC" id="2.4.2.31" evidence="10"/>
<keyword evidence="6 10" id="KW-0808">Transferase</keyword>
<evidence type="ECO:0000256" key="5">
    <source>
        <dbReference type="ARBA" id="ARBA00022676"/>
    </source>
</evidence>
<comment type="subcellular location">
    <subcellularLocation>
        <location evidence="1">Secreted</location>
    </subcellularLocation>
</comment>
<dbReference type="GO" id="GO:0106274">
    <property type="term" value="F:NAD+-protein-arginine ADP-ribosyltransferase activity"/>
    <property type="evidence" value="ECO:0007669"/>
    <property type="project" value="UniProtKB-EC"/>
</dbReference>
<evidence type="ECO:0000256" key="10">
    <source>
        <dbReference type="RuleBase" id="RU361228"/>
    </source>
</evidence>